<keyword evidence="2" id="KW-1185">Reference proteome</keyword>
<dbReference type="SUPFAM" id="SSF110997">
    <property type="entry name" value="Sporulation related repeat"/>
    <property type="match status" value="1"/>
</dbReference>
<dbReference type="InterPro" id="IPR036680">
    <property type="entry name" value="SPOR-like_sf"/>
</dbReference>
<proteinExistence type="predicted"/>
<evidence type="ECO:0000313" key="1">
    <source>
        <dbReference type="EMBL" id="RJF97540.1"/>
    </source>
</evidence>
<reference evidence="2" key="1">
    <citation type="submission" date="2018-09" db="EMBL/GenBank/DDBJ databases">
        <authorList>
            <person name="Zhu H."/>
        </authorList>
    </citation>
    <scope>NUCLEOTIDE SEQUENCE [LARGE SCALE GENOMIC DNA]</scope>
    <source>
        <strain evidence="2">K1R23-30</strain>
    </source>
</reference>
<protein>
    <submittedName>
        <fullName evidence="1">SPOR domain-containing protein</fullName>
    </submittedName>
</protein>
<dbReference type="GO" id="GO:0042834">
    <property type="term" value="F:peptidoglycan binding"/>
    <property type="evidence" value="ECO:0007669"/>
    <property type="project" value="InterPro"/>
</dbReference>
<dbReference type="EMBL" id="QYUO01000001">
    <property type="protein sequence ID" value="RJF97540.1"/>
    <property type="molecule type" value="Genomic_DNA"/>
</dbReference>
<organism evidence="1 2">
    <name type="scientific">Noviherbaspirillum saxi</name>
    <dbReference type="NCBI Taxonomy" id="2320863"/>
    <lineage>
        <taxon>Bacteria</taxon>
        <taxon>Pseudomonadati</taxon>
        <taxon>Pseudomonadota</taxon>
        <taxon>Betaproteobacteria</taxon>
        <taxon>Burkholderiales</taxon>
        <taxon>Oxalobacteraceae</taxon>
        <taxon>Noviherbaspirillum</taxon>
    </lineage>
</organism>
<accession>A0A3A3FQ02</accession>
<comment type="caution">
    <text evidence="1">The sequence shown here is derived from an EMBL/GenBank/DDBJ whole genome shotgun (WGS) entry which is preliminary data.</text>
</comment>
<dbReference type="OrthoDB" id="5298866at2"/>
<dbReference type="Proteomes" id="UP000265955">
    <property type="component" value="Unassembled WGS sequence"/>
</dbReference>
<dbReference type="RefSeq" id="WP_119767488.1">
    <property type="nucleotide sequence ID" value="NZ_QYUO01000001.1"/>
</dbReference>
<gene>
    <name evidence="1" type="ORF">D3871_02605</name>
</gene>
<evidence type="ECO:0000313" key="2">
    <source>
        <dbReference type="Proteomes" id="UP000265955"/>
    </source>
</evidence>
<name>A0A3A3FQ02_9BURK</name>
<dbReference type="AlphaFoldDB" id="A0A3A3FQ02"/>
<sequence length="233" mass="25415">MLKFIFWSLVLANGALLAYQQGYFESFVFSGHEPARIKNQLNPDKLKLIPAPDAKPAAAAPAAVISTVATADAAARKAAAVACLEIGNFNVDEARNFTGQLAALTLGERISQRPVQEVATHMVYIPPQADKEAAEKKAGELRRLGVNEFYIIQDNSALRWGISLGVFRMEEAARAHLASMSQKGVRSARIGQRTVTSSMVAFQLRDLDENAKAEVEKIKTGFVKQDIRRCEAA</sequence>